<dbReference type="AlphaFoldDB" id="V6S9D9"/>
<evidence type="ECO:0000313" key="2">
    <source>
        <dbReference type="Proteomes" id="UP000030149"/>
    </source>
</evidence>
<protein>
    <recommendedName>
        <fullName evidence="3">TonB-dependent receptor</fullName>
    </recommendedName>
</protein>
<dbReference type="EMBL" id="JRLZ01000004">
    <property type="protein sequence ID" value="KGO96487.1"/>
    <property type="molecule type" value="Genomic_DNA"/>
</dbReference>
<evidence type="ECO:0000313" key="1">
    <source>
        <dbReference type="EMBL" id="KGO96487.1"/>
    </source>
</evidence>
<dbReference type="eggNOG" id="ENOG5032T46">
    <property type="taxonomic scope" value="Bacteria"/>
</dbReference>
<reference evidence="2" key="1">
    <citation type="submission" date="2013-09" db="EMBL/GenBank/DDBJ databases">
        <authorList>
            <person name="Zeng Z."/>
            <person name="Chen C."/>
        </authorList>
    </citation>
    <scope>NUCLEOTIDE SEQUENCE [LARGE SCALE GENOMIC DNA]</scope>
    <source>
        <strain evidence="2">DK69</strain>
    </source>
</reference>
<sequence length="241" mass="27088">MINKLLFLVSFLIVTICSAQNIKRLNGKVVADVKDLQGINIINRTSGIELATSEDGLFSIYAKPGDTLVFTSVQLNEKRIVIEKEDFDYLPFIVKMRQKVIQLKEVVITDSGINAVSLGIVPKGMKTYTPAERRYYTATTGPGILPIDPIINAISGRTKQLKNEIKVERSEMLQQKLSAMFDENYFIEELKIPSAQVDGFFVFASENPELANQVRGKKKPLIELELAKLASEYLKRLSDEK</sequence>
<name>V6S9D9_9FLAO</name>
<accession>V6S9D9</accession>
<keyword evidence="2" id="KW-1185">Reference proteome</keyword>
<evidence type="ECO:0008006" key="3">
    <source>
        <dbReference type="Google" id="ProtNLM"/>
    </source>
</evidence>
<organism evidence="1 2">
    <name type="scientific">Flavobacterium enshiense DK69</name>
    <dbReference type="NCBI Taxonomy" id="1107311"/>
    <lineage>
        <taxon>Bacteria</taxon>
        <taxon>Pseudomonadati</taxon>
        <taxon>Bacteroidota</taxon>
        <taxon>Flavobacteriia</taxon>
        <taxon>Flavobacteriales</taxon>
        <taxon>Flavobacteriaceae</taxon>
        <taxon>Flavobacterium</taxon>
    </lineage>
</organism>
<dbReference type="STRING" id="1107311.Q767_06170"/>
<dbReference type="PATRIC" id="fig|1107311.3.peg.1408"/>
<comment type="caution">
    <text evidence="1">The sequence shown here is derived from an EMBL/GenBank/DDBJ whole genome shotgun (WGS) entry which is preliminary data.</text>
</comment>
<dbReference type="RefSeq" id="WP_023573442.1">
    <property type="nucleotide sequence ID" value="NZ_AVCS01000009.1"/>
</dbReference>
<proteinExistence type="predicted"/>
<reference evidence="1 2" key="2">
    <citation type="journal article" date="2015" name="Stand. Genomic Sci.">
        <title>High quality draft genomic sequence of Flavobacterium enshiense DK69(T) and comparison among Flavobacterium genomes.</title>
        <authorList>
            <person name="Zeng Z."/>
            <person name="Chen C."/>
            <person name="Du H."/>
            <person name="Wang G."/>
            <person name="Li M."/>
        </authorList>
    </citation>
    <scope>NUCLEOTIDE SEQUENCE [LARGE SCALE GENOMIC DNA]</scope>
    <source>
        <strain evidence="1 2">DK69</strain>
    </source>
</reference>
<dbReference type="Proteomes" id="UP000030149">
    <property type="component" value="Unassembled WGS sequence"/>
</dbReference>
<dbReference type="OrthoDB" id="1427655at2"/>
<gene>
    <name evidence="1" type="ORF">Q767_06170</name>
</gene>